<dbReference type="Proteomes" id="UP000316621">
    <property type="component" value="Chromosome 3"/>
</dbReference>
<dbReference type="PROSITE" id="PS51257">
    <property type="entry name" value="PROKAR_LIPOPROTEIN"/>
    <property type="match status" value="1"/>
</dbReference>
<accession>A0A4Y7JAX2</accession>
<keyword evidence="2" id="KW-1185">Reference proteome</keyword>
<gene>
    <name evidence="1" type="ORF">C5167_015786</name>
</gene>
<proteinExistence type="predicted"/>
<dbReference type="Gramene" id="RZC56938">
    <property type="protein sequence ID" value="RZC56938"/>
    <property type="gene ID" value="C5167_015786"/>
</dbReference>
<dbReference type="EMBL" id="CM010717">
    <property type="protein sequence ID" value="RZC56938.1"/>
    <property type="molecule type" value="Genomic_DNA"/>
</dbReference>
<sequence length="196" mass="21655">MTKLKTSSSSLWIPRINIKIGFSPILSPQIGLQGCEDDGVDMELISGNGSAYGEYFLAVSLVRKMGMKRCSKVTVHQTSLSNMMRKLIFRVSPRQDLQAPLSGKDCSCSGCGLQGGKEEQITMQLLDAEIQAGIKWLEEVASGNISAEVHLLQEKKEYLKEIEVLHTQEDRNLERTLILTVCYCDLSVSLITVANS</sequence>
<dbReference type="AlphaFoldDB" id="A0A4Y7JAX2"/>
<protein>
    <submittedName>
        <fullName evidence="1">Uncharacterized protein</fullName>
    </submittedName>
</protein>
<evidence type="ECO:0000313" key="2">
    <source>
        <dbReference type="Proteomes" id="UP000316621"/>
    </source>
</evidence>
<reference evidence="1 2" key="1">
    <citation type="journal article" date="2018" name="Science">
        <title>The opium poppy genome and morphinan production.</title>
        <authorList>
            <person name="Guo L."/>
            <person name="Winzer T."/>
            <person name="Yang X."/>
            <person name="Li Y."/>
            <person name="Ning Z."/>
            <person name="He Z."/>
            <person name="Teodor R."/>
            <person name="Lu Y."/>
            <person name="Bowser T.A."/>
            <person name="Graham I.A."/>
            <person name="Ye K."/>
        </authorList>
    </citation>
    <scope>NUCLEOTIDE SEQUENCE [LARGE SCALE GENOMIC DNA]</scope>
    <source>
        <strain evidence="2">cv. HN1</strain>
        <tissue evidence="1">Leaves</tissue>
    </source>
</reference>
<name>A0A4Y7JAX2_PAPSO</name>
<dbReference type="STRING" id="3469.A0A4Y7JAX2"/>
<organism evidence="1 2">
    <name type="scientific">Papaver somniferum</name>
    <name type="common">Opium poppy</name>
    <dbReference type="NCBI Taxonomy" id="3469"/>
    <lineage>
        <taxon>Eukaryota</taxon>
        <taxon>Viridiplantae</taxon>
        <taxon>Streptophyta</taxon>
        <taxon>Embryophyta</taxon>
        <taxon>Tracheophyta</taxon>
        <taxon>Spermatophyta</taxon>
        <taxon>Magnoliopsida</taxon>
        <taxon>Ranunculales</taxon>
        <taxon>Papaveraceae</taxon>
        <taxon>Papaveroideae</taxon>
        <taxon>Papaver</taxon>
    </lineage>
</organism>
<evidence type="ECO:0000313" key="1">
    <source>
        <dbReference type="EMBL" id="RZC56938.1"/>
    </source>
</evidence>